<proteinExistence type="inferred from homology"/>
<name>A0A1M4MYF0_9RHOB</name>
<dbReference type="AlphaFoldDB" id="A0A1M4MYF0"/>
<dbReference type="PRINTS" id="PR00081">
    <property type="entry name" value="GDHRDH"/>
</dbReference>
<organism evidence="4 5">
    <name type="scientific">Donghicola eburneus</name>
    <dbReference type="NCBI Taxonomy" id="393278"/>
    <lineage>
        <taxon>Bacteria</taxon>
        <taxon>Pseudomonadati</taxon>
        <taxon>Pseudomonadota</taxon>
        <taxon>Alphaproteobacteria</taxon>
        <taxon>Rhodobacterales</taxon>
        <taxon>Roseobacteraceae</taxon>
        <taxon>Donghicola</taxon>
    </lineage>
</organism>
<dbReference type="RefSeq" id="WP_072706246.1">
    <property type="nucleotide sequence ID" value="NZ_FMJB01000047.1"/>
</dbReference>
<dbReference type="Proteomes" id="UP000184085">
    <property type="component" value="Unassembled WGS sequence"/>
</dbReference>
<dbReference type="PROSITE" id="PS00061">
    <property type="entry name" value="ADH_SHORT"/>
    <property type="match status" value="1"/>
</dbReference>
<dbReference type="InterPro" id="IPR020904">
    <property type="entry name" value="Sc_DH/Rdtase_CS"/>
</dbReference>
<dbReference type="InterPro" id="IPR036291">
    <property type="entry name" value="NAD(P)-bd_dom_sf"/>
</dbReference>
<evidence type="ECO:0000256" key="3">
    <source>
        <dbReference type="ARBA" id="ARBA00023027"/>
    </source>
</evidence>
<dbReference type="EMBL" id="FMJB01000047">
    <property type="protein sequence ID" value="SCM67602.1"/>
    <property type="molecule type" value="Genomic_DNA"/>
</dbReference>
<reference evidence="5" key="1">
    <citation type="submission" date="2016-09" db="EMBL/GenBank/DDBJ databases">
        <authorList>
            <person name="Wibberg D."/>
        </authorList>
    </citation>
    <scope>NUCLEOTIDE SEQUENCE [LARGE SCALE GENOMIC DNA]</scope>
</reference>
<dbReference type="SUPFAM" id="SSF51735">
    <property type="entry name" value="NAD(P)-binding Rossmann-fold domains"/>
    <property type="match status" value="1"/>
</dbReference>
<keyword evidence="3" id="KW-0520">NAD</keyword>
<dbReference type="PANTHER" id="PTHR43477:SF4">
    <property type="entry name" value="DEHYDROGENASE_REDUCTASE SDR FAMILY MEMBER 6"/>
    <property type="match status" value="1"/>
</dbReference>
<dbReference type="EC" id="1.1.1.-" evidence="4"/>
<gene>
    <name evidence="4" type="ORF">KARMA_1803</name>
</gene>
<evidence type="ECO:0000313" key="4">
    <source>
        <dbReference type="EMBL" id="SCM67602.1"/>
    </source>
</evidence>
<dbReference type="InterPro" id="IPR002347">
    <property type="entry name" value="SDR_fam"/>
</dbReference>
<evidence type="ECO:0000313" key="5">
    <source>
        <dbReference type="Proteomes" id="UP000184085"/>
    </source>
</evidence>
<dbReference type="Pfam" id="PF13561">
    <property type="entry name" value="adh_short_C2"/>
    <property type="match status" value="1"/>
</dbReference>
<protein>
    <submittedName>
        <fullName evidence="4">2-keto-3-deoxy-L-fuconate dehydrogenase</fullName>
        <ecNumber evidence="4">1.1.1.-</ecNumber>
    </submittedName>
</protein>
<accession>A0A1M4MYF0</accession>
<keyword evidence="5" id="KW-1185">Reference proteome</keyword>
<dbReference type="FunFam" id="3.40.50.720:FF:000084">
    <property type="entry name" value="Short-chain dehydrogenase reductase"/>
    <property type="match status" value="1"/>
</dbReference>
<keyword evidence="2 4" id="KW-0560">Oxidoreductase</keyword>
<sequence length="241" mass="25249">MRLEGKRAFITAAGQGIGRAVAEHYAREGAIVTATDLKAELLDGLNVEKTMALDVTDKAALTAAIQDAQPDILVNCAGFVHGGTILEANDDEFDFAFTLNVKSQFHAMQAALPGMLERGGGSIVNIASVASSLIAAPNRCIYGASKAAVIGLTKSVAVDYVKQGIRVNCICPGTVDSPSLHDRLRAMGNYEEARAAFEARQPMGRIGTADEIAHLVVYLGSDESSFTTGQAHIIDGGWAAG</sequence>
<evidence type="ECO:0000256" key="2">
    <source>
        <dbReference type="ARBA" id="ARBA00023002"/>
    </source>
</evidence>
<dbReference type="PANTHER" id="PTHR43477">
    <property type="entry name" value="DIHYDROANTICAPSIN 7-DEHYDROGENASE"/>
    <property type="match status" value="1"/>
</dbReference>
<dbReference type="PRINTS" id="PR00080">
    <property type="entry name" value="SDRFAMILY"/>
</dbReference>
<evidence type="ECO:0000256" key="1">
    <source>
        <dbReference type="ARBA" id="ARBA00006484"/>
    </source>
</evidence>
<comment type="similarity">
    <text evidence="1">Belongs to the short-chain dehydrogenases/reductases (SDR) family.</text>
</comment>
<dbReference type="Gene3D" id="3.40.50.720">
    <property type="entry name" value="NAD(P)-binding Rossmann-like Domain"/>
    <property type="match status" value="1"/>
</dbReference>
<dbReference type="GO" id="GO:0016491">
    <property type="term" value="F:oxidoreductase activity"/>
    <property type="evidence" value="ECO:0007669"/>
    <property type="project" value="UniProtKB-KW"/>
</dbReference>
<dbReference type="InterPro" id="IPR051122">
    <property type="entry name" value="SDR_DHRS6-like"/>
</dbReference>